<accession>A0A6C0JAE0</accession>
<organism evidence="1">
    <name type="scientific">viral metagenome</name>
    <dbReference type="NCBI Taxonomy" id="1070528"/>
    <lineage>
        <taxon>unclassified sequences</taxon>
        <taxon>metagenomes</taxon>
        <taxon>organismal metagenomes</taxon>
    </lineage>
</organism>
<dbReference type="EMBL" id="MN740331">
    <property type="protein sequence ID" value="QHU00918.1"/>
    <property type="molecule type" value="Genomic_DNA"/>
</dbReference>
<dbReference type="AlphaFoldDB" id="A0A6C0JAE0"/>
<protein>
    <submittedName>
        <fullName evidence="1">Uncharacterized protein</fullName>
    </submittedName>
</protein>
<proteinExistence type="predicted"/>
<sequence>MDNSKLHNDIESYVELEVNRKLKLRLEDLSLTLIKQFPDEYKYIKELVKKYSYPVRTMLRLNIERKKRMKRELLQKHRCQARTGNNTQCRRPSGTLGQYCLSHQHTLPHGNINDPYIICDKCTGKRGRKKKNIGEFETSDLNSILYVQSLGITIEGISYLLDENHILYKYGDNVIVGYIENDIVIWT</sequence>
<name>A0A6C0JAE0_9ZZZZ</name>
<reference evidence="1" key="1">
    <citation type="journal article" date="2020" name="Nature">
        <title>Giant virus diversity and host interactions through global metagenomics.</title>
        <authorList>
            <person name="Schulz F."/>
            <person name="Roux S."/>
            <person name="Paez-Espino D."/>
            <person name="Jungbluth S."/>
            <person name="Walsh D.A."/>
            <person name="Denef V.J."/>
            <person name="McMahon K.D."/>
            <person name="Konstantinidis K.T."/>
            <person name="Eloe-Fadrosh E.A."/>
            <person name="Kyrpides N.C."/>
            <person name="Woyke T."/>
        </authorList>
    </citation>
    <scope>NUCLEOTIDE SEQUENCE</scope>
    <source>
        <strain evidence="1">GVMAG-M-3300025860-20</strain>
    </source>
</reference>
<evidence type="ECO:0000313" key="1">
    <source>
        <dbReference type="EMBL" id="QHU00918.1"/>
    </source>
</evidence>